<dbReference type="InterPro" id="IPR006665">
    <property type="entry name" value="OmpA-like"/>
</dbReference>
<evidence type="ECO:0000256" key="4">
    <source>
        <dbReference type="PROSITE-ProRule" id="PRU00473"/>
    </source>
</evidence>
<dbReference type="SUPFAM" id="SSF103088">
    <property type="entry name" value="OmpA-like"/>
    <property type="match status" value="1"/>
</dbReference>
<keyword evidence="3" id="KW-0998">Cell outer membrane</keyword>
<dbReference type="PATRIC" id="fig|265726.11.peg.3661"/>
<dbReference type="PRINTS" id="PR01021">
    <property type="entry name" value="OMPADOMAIN"/>
</dbReference>
<reference evidence="7 9" key="1">
    <citation type="submission" date="2014-12" db="EMBL/GenBank/DDBJ databases">
        <title>Mercury Reductase activity and rhizosphere competence traits in the genome of root associated Photobacterium halotolerans MELD1.</title>
        <authorList>
            <person name="Mathew D.C."/>
            <person name="Huang C.-C."/>
        </authorList>
    </citation>
    <scope>NUCLEOTIDE SEQUENCE [LARGE SCALE GENOMIC DNA]</scope>
    <source>
        <strain evidence="7 9">MELD1</strain>
    </source>
</reference>
<dbReference type="InterPro" id="IPR006664">
    <property type="entry name" value="OMP_bac"/>
</dbReference>
<dbReference type="EMBL" id="JWYV01000005">
    <property type="protein sequence ID" value="KKD00199.1"/>
    <property type="molecule type" value="Genomic_DNA"/>
</dbReference>
<dbReference type="Pfam" id="PF00691">
    <property type="entry name" value="OmpA"/>
    <property type="match status" value="1"/>
</dbReference>
<dbReference type="InterPro" id="IPR050330">
    <property type="entry name" value="Bact_OuterMem_StrucFunc"/>
</dbReference>
<comment type="subcellular location">
    <subcellularLocation>
        <location evidence="1">Cell outer membrane</location>
    </subcellularLocation>
</comment>
<dbReference type="OrthoDB" id="5887427at2"/>
<dbReference type="Proteomes" id="UP000033633">
    <property type="component" value="Unassembled WGS sequence"/>
</dbReference>
<dbReference type="STRING" id="265726.KY46_07940"/>
<protein>
    <recommendedName>
        <fullName evidence="5">OmpA-like domain-containing protein</fullName>
    </recommendedName>
</protein>
<name>A0A0F5V6P4_9GAMM</name>
<dbReference type="PANTHER" id="PTHR30329">
    <property type="entry name" value="STATOR ELEMENT OF FLAGELLAR MOTOR COMPLEX"/>
    <property type="match status" value="1"/>
</dbReference>
<dbReference type="RefSeq" id="WP_046220119.1">
    <property type="nucleotide sequence ID" value="NZ_JWYV01000005.1"/>
</dbReference>
<dbReference type="AlphaFoldDB" id="A0A0F5V6P4"/>
<evidence type="ECO:0000313" key="6">
    <source>
        <dbReference type="EMBL" id="KKC97833.1"/>
    </source>
</evidence>
<dbReference type="PROSITE" id="PS51123">
    <property type="entry name" value="OMPA_2"/>
    <property type="match status" value="1"/>
</dbReference>
<evidence type="ECO:0000313" key="9">
    <source>
        <dbReference type="Proteomes" id="UP000033633"/>
    </source>
</evidence>
<organism evidence="7 9">
    <name type="scientific">Photobacterium halotolerans</name>
    <dbReference type="NCBI Taxonomy" id="265726"/>
    <lineage>
        <taxon>Bacteria</taxon>
        <taxon>Pseudomonadati</taxon>
        <taxon>Pseudomonadota</taxon>
        <taxon>Gammaproteobacteria</taxon>
        <taxon>Vibrionales</taxon>
        <taxon>Vibrionaceae</taxon>
        <taxon>Photobacterium</taxon>
    </lineage>
</organism>
<dbReference type="GO" id="GO:0009279">
    <property type="term" value="C:cell outer membrane"/>
    <property type="evidence" value="ECO:0007669"/>
    <property type="project" value="UniProtKB-SubCell"/>
</dbReference>
<evidence type="ECO:0000256" key="1">
    <source>
        <dbReference type="ARBA" id="ARBA00004442"/>
    </source>
</evidence>
<evidence type="ECO:0000256" key="2">
    <source>
        <dbReference type="ARBA" id="ARBA00023136"/>
    </source>
</evidence>
<dbReference type="InterPro" id="IPR036737">
    <property type="entry name" value="OmpA-like_sf"/>
</dbReference>
<dbReference type="EMBL" id="JWYV01000045">
    <property type="protein sequence ID" value="KKC97833.1"/>
    <property type="molecule type" value="Genomic_DNA"/>
</dbReference>
<evidence type="ECO:0000313" key="7">
    <source>
        <dbReference type="EMBL" id="KKC97860.1"/>
    </source>
</evidence>
<keyword evidence="9" id="KW-1185">Reference proteome</keyword>
<evidence type="ECO:0000259" key="5">
    <source>
        <dbReference type="PROSITE" id="PS51123"/>
    </source>
</evidence>
<gene>
    <name evidence="8" type="ORF">KY46_07940</name>
    <name evidence="7" type="ORF">KY46_21605</name>
    <name evidence="6" type="ORF">KY46_21770</name>
</gene>
<dbReference type="Gene3D" id="3.30.1330.60">
    <property type="entry name" value="OmpA-like domain"/>
    <property type="match status" value="1"/>
</dbReference>
<sequence>MKFSDNILDYGIVTLTASGNKVEALYQNDSLTEDEHNIIKALKNTLKKMSVNDAEGSHYTASDIVDGEMYRIDSTTFGFDRATPNFADQAVVLAFKEIGTYLTKLTDPIDIVITGHTCDIGREKYNLELSRERADSVKNCILEAIKEIDKSLVQLWEPRIVTNGYGEHNNLVPNDSEENRSKNRRVEIVLKFSSQFDYPPCRTEIIQVEKSRKAAIVSLMDLDKSIGATIENAFDLIVGIAATLAVPYAGWLLLAKNAEGFVSTAYQEFEKKFNEDSYKAGEILKLLSHVDISIANKIFDESGLSKHQIVLVKSYLKRSLALNGLIRLIKRNQYSKFNGTMKQSFKDLDVEGYINNFILRDDQLLDDSLFGSVHLDEVWLNLKDIDGVDDYWSFNLAHMTAYSRLIFNKSTVSKQGKFILNEARSHNKYFPVHYFAANSVEQFESTFGFELPTNLDKSIFKSVIISAKEPGSDDWEEFYTYYKNKRDEKLSPFDNIRVLVIVDTNKIKLDKSDLSNLPIELKAKSIEHSQVSSVATPSLEKTASANVAFVKKIDKNDLTNYEISSVSDDEVWGVIIEPSFFYGLHQIHGTRPLVSYNNSRMQQLFSDEYKDQKYKPRRVGTEFVLSYFYQLSVPGQEKTEQEVYYTNHKKYKNFKVSKFSLSLNPNREYKFYNKDKSSKSNLIKTDHIFYERGFLENKSEGKSTTFVRVFDEPVVDIYIGQPGNNLKYKEVSDINREEPLPEFLSSRRFRGELNNFDWNNSVLLTVIVRSKTVQGSKEQLKNQKYDPNCVVLGKRSLNVDKMLIFNGYEFEMDEISCLYRVGELIVDESGEMKFISSEYPDDSMRDGILGIQKKYENFSPNELKKFAVKDFWGMPEPTEIWANSASLKYTNAVGTECSGLTPMLYPADYNMDDEIETYHEKELFHVKFFVTLNGPTDSGLSNATSNVIRLNGKPRTTPSNWYKLDDDKKFKYALEQVKTNNRVRERSKDEAMYASQANVNKYGVKVHNNEPIIEWVSANPENYNEINEKRKKLIVEWLNS</sequence>
<evidence type="ECO:0000313" key="8">
    <source>
        <dbReference type="EMBL" id="KKD00199.1"/>
    </source>
</evidence>
<feature type="domain" description="OmpA-like" evidence="5">
    <location>
        <begin position="65"/>
        <end position="194"/>
    </location>
</feature>
<comment type="caution">
    <text evidence="7">The sequence shown here is derived from an EMBL/GenBank/DDBJ whole genome shotgun (WGS) entry which is preliminary data.</text>
</comment>
<evidence type="ECO:0000256" key="3">
    <source>
        <dbReference type="ARBA" id="ARBA00023237"/>
    </source>
</evidence>
<accession>A0A0F5V6P4</accession>
<proteinExistence type="predicted"/>
<dbReference type="EMBL" id="JWYV01000040">
    <property type="protein sequence ID" value="KKC97860.1"/>
    <property type="molecule type" value="Genomic_DNA"/>
</dbReference>
<dbReference type="CDD" id="cd07185">
    <property type="entry name" value="OmpA_C-like"/>
    <property type="match status" value="1"/>
</dbReference>
<dbReference type="PANTHER" id="PTHR30329:SF21">
    <property type="entry name" value="LIPOPROTEIN YIAD-RELATED"/>
    <property type="match status" value="1"/>
</dbReference>
<keyword evidence="2 4" id="KW-0472">Membrane</keyword>